<keyword evidence="1" id="KW-0378">Hydrolase</keyword>
<evidence type="ECO:0000256" key="2">
    <source>
        <dbReference type="PIRSR" id="PIRSR605754-1"/>
    </source>
</evidence>
<feature type="active site" description="Acyl-thioester intermediate" evidence="2">
    <location>
        <position position="171"/>
    </location>
</feature>
<dbReference type="EMBL" id="DXHX01000145">
    <property type="protein sequence ID" value="HIV75463.1"/>
    <property type="molecule type" value="Genomic_DNA"/>
</dbReference>
<feature type="active site" description="Proton donor/acceptor" evidence="2">
    <location>
        <position position="111"/>
    </location>
</feature>
<dbReference type="Gene3D" id="2.40.260.10">
    <property type="entry name" value="Sortase"/>
    <property type="match status" value="1"/>
</dbReference>
<comment type="caution">
    <text evidence="3">The sequence shown here is derived from an EMBL/GenBank/DDBJ whole genome shotgun (WGS) entry which is preliminary data.</text>
</comment>
<sequence>MFRAISVLFIIAGLALLGYGGYEYFTSKYNEGQRLSEAKEFVSTDVREGNFDFDYSVFGEGDTIGVLYIPKLDREIPIVEGTDEKELAQGVGHYSGTGFPGENKQILLSGHRDTVFRNFGDLEDGDEFHIQMEHGTFVYAIRDSETVIVPANDTTVIDPSREDEVLTVSTCYPFSYIGDAPDRYILHSYPVTEKSNK</sequence>
<proteinExistence type="predicted"/>
<evidence type="ECO:0000256" key="1">
    <source>
        <dbReference type="ARBA" id="ARBA00022801"/>
    </source>
</evidence>
<dbReference type="InterPro" id="IPR053525">
    <property type="entry name" value="Sortase_D"/>
</dbReference>
<dbReference type="InterPro" id="IPR041999">
    <property type="entry name" value="Sortase_D_1"/>
</dbReference>
<organism evidence="3 4">
    <name type="scientific">Candidatus Pseudogracilibacillus intestinigallinarum</name>
    <dbReference type="NCBI Taxonomy" id="2838742"/>
    <lineage>
        <taxon>Bacteria</taxon>
        <taxon>Bacillati</taxon>
        <taxon>Bacillota</taxon>
        <taxon>Bacilli</taxon>
        <taxon>Bacillales</taxon>
        <taxon>Bacillaceae</taxon>
        <taxon>Pseudogracilibacillus</taxon>
    </lineage>
</organism>
<reference evidence="3" key="1">
    <citation type="journal article" date="2021" name="PeerJ">
        <title>Extensive microbial diversity within the chicken gut microbiome revealed by metagenomics and culture.</title>
        <authorList>
            <person name="Gilroy R."/>
            <person name="Ravi A."/>
            <person name="Getino M."/>
            <person name="Pursley I."/>
            <person name="Horton D.L."/>
            <person name="Alikhan N.F."/>
            <person name="Baker D."/>
            <person name="Gharbi K."/>
            <person name="Hall N."/>
            <person name="Watson M."/>
            <person name="Adriaenssens E.M."/>
            <person name="Foster-Nyarko E."/>
            <person name="Jarju S."/>
            <person name="Secka A."/>
            <person name="Antonio M."/>
            <person name="Oren A."/>
            <person name="Chaudhuri R.R."/>
            <person name="La Ragione R."/>
            <person name="Hildebrand F."/>
            <person name="Pallen M.J."/>
        </authorList>
    </citation>
    <scope>NUCLEOTIDE SEQUENCE</scope>
    <source>
        <strain evidence="3">CHK169-2315</strain>
    </source>
</reference>
<evidence type="ECO:0000313" key="4">
    <source>
        <dbReference type="Proteomes" id="UP000823937"/>
    </source>
</evidence>
<dbReference type="CDD" id="cd05828">
    <property type="entry name" value="Sortase_D_1"/>
    <property type="match status" value="1"/>
</dbReference>
<dbReference type="InterPro" id="IPR023365">
    <property type="entry name" value="Sortase_dom-sf"/>
</dbReference>
<accession>A0A9D1TL54</accession>
<name>A0A9D1TL54_9BACI</name>
<dbReference type="AlphaFoldDB" id="A0A9D1TL54"/>
<dbReference type="InterPro" id="IPR005754">
    <property type="entry name" value="Sortase"/>
</dbReference>
<dbReference type="NCBIfam" id="NF033746">
    <property type="entry name" value="class_D_sortase"/>
    <property type="match status" value="1"/>
</dbReference>
<dbReference type="SUPFAM" id="SSF63817">
    <property type="entry name" value="Sortase"/>
    <property type="match status" value="1"/>
</dbReference>
<dbReference type="Proteomes" id="UP000823937">
    <property type="component" value="Unassembled WGS sequence"/>
</dbReference>
<dbReference type="NCBIfam" id="TIGR01076">
    <property type="entry name" value="sortase_fam"/>
    <property type="match status" value="1"/>
</dbReference>
<dbReference type="Pfam" id="PF04203">
    <property type="entry name" value="Sortase"/>
    <property type="match status" value="1"/>
</dbReference>
<reference evidence="3" key="2">
    <citation type="submission" date="2021-04" db="EMBL/GenBank/DDBJ databases">
        <authorList>
            <person name="Gilroy R."/>
        </authorList>
    </citation>
    <scope>NUCLEOTIDE SEQUENCE</scope>
    <source>
        <strain evidence="3">CHK169-2315</strain>
    </source>
</reference>
<dbReference type="GO" id="GO:0016787">
    <property type="term" value="F:hydrolase activity"/>
    <property type="evidence" value="ECO:0007669"/>
    <property type="project" value="UniProtKB-KW"/>
</dbReference>
<gene>
    <name evidence="3" type="ORF">H9895_10315</name>
</gene>
<evidence type="ECO:0000313" key="3">
    <source>
        <dbReference type="EMBL" id="HIV75463.1"/>
    </source>
</evidence>
<protein>
    <submittedName>
        <fullName evidence="3">Class D sortase</fullName>
    </submittedName>
</protein>